<feature type="transmembrane region" description="Helical" evidence="7">
    <location>
        <begin position="367"/>
        <end position="387"/>
    </location>
</feature>
<evidence type="ECO:0000256" key="1">
    <source>
        <dbReference type="ARBA" id="ARBA00004429"/>
    </source>
</evidence>
<feature type="transmembrane region" description="Helical" evidence="7">
    <location>
        <begin position="279"/>
        <end position="300"/>
    </location>
</feature>
<evidence type="ECO:0000313" key="10">
    <source>
        <dbReference type="Proteomes" id="UP000215137"/>
    </source>
</evidence>
<dbReference type="AlphaFoldDB" id="A0A248TGE8"/>
<dbReference type="OrthoDB" id="9785600at2"/>
<evidence type="ECO:0000256" key="2">
    <source>
        <dbReference type="ARBA" id="ARBA00022475"/>
    </source>
</evidence>
<dbReference type="PANTHER" id="PTHR33362:SF2">
    <property type="entry name" value="TRAP TRANSPORTER LARGE PERMEASE PROTEIN"/>
    <property type="match status" value="1"/>
</dbReference>
<dbReference type="KEGG" id="bko:CKF48_07630"/>
<protein>
    <recommendedName>
        <fullName evidence="8">TRAP C4-dicarboxylate transport system permease DctM subunit domain-containing protein</fullName>
    </recommendedName>
</protein>
<feature type="transmembrane region" description="Helical" evidence="7">
    <location>
        <begin position="58"/>
        <end position="76"/>
    </location>
</feature>
<feature type="domain" description="TRAP C4-dicarboxylate transport system permease DctM subunit" evidence="8">
    <location>
        <begin position="12"/>
        <end position="423"/>
    </location>
</feature>
<dbReference type="PIRSF" id="PIRSF006066">
    <property type="entry name" value="HI0050"/>
    <property type="match status" value="1"/>
</dbReference>
<feature type="transmembrane region" description="Helical" evidence="7">
    <location>
        <begin position="175"/>
        <end position="201"/>
    </location>
</feature>
<proteinExistence type="predicted"/>
<dbReference type="GO" id="GO:0022857">
    <property type="term" value="F:transmembrane transporter activity"/>
    <property type="evidence" value="ECO:0007669"/>
    <property type="project" value="TreeGrafter"/>
</dbReference>
<keyword evidence="6 7" id="KW-0472">Membrane</keyword>
<dbReference type="GO" id="GO:0005886">
    <property type="term" value="C:plasma membrane"/>
    <property type="evidence" value="ECO:0007669"/>
    <property type="project" value="UniProtKB-SubCell"/>
</dbReference>
<keyword evidence="10" id="KW-1185">Reference proteome</keyword>
<feature type="transmembrane region" description="Helical" evidence="7">
    <location>
        <begin position="344"/>
        <end position="361"/>
    </location>
</feature>
<dbReference type="Pfam" id="PF06808">
    <property type="entry name" value="DctM"/>
    <property type="match status" value="1"/>
</dbReference>
<comment type="subcellular location">
    <subcellularLocation>
        <location evidence="1">Cell inner membrane</location>
        <topology evidence="1">Multi-pass membrane protein</topology>
    </subcellularLocation>
</comment>
<keyword evidence="3" id="KW-0997">Cell inner membrane</keyword>
<organism evidence="9 10">
    <name type="scientific">Cytobacillus kochii</name>
    <dbReference type="NCBI Taxonomy" id="859143"/>
    <lineage>
        <taxon>Bacteria</taxon>
        <taxon>Bacillati</taxon>
        <taxon>Bacillota</taxon>
        <taxon>Bacilli</taxon>
        <taxon>Bacillales</taxon>
        <taxon>Bacillaceae</taxon>
        <taxon>Cytobacillus</taxon>
    </lineage>
</organism>
<sequence length="436" mass="46301">MTIALSAGLLILVTLLLLLLIGVPIGIALIVAAILAISQSLGFSASIPSSAIKMFQGINIFTLIAIPFFILAGNIMNRGGIATRLVNLATAMTGRIPGSLAHTNVVANMLFGSISGSGTAAVTSMGAIMGPIQKKQGYNENFTAAINIATAPTGLLIPPSTALITYALASGGTSIAALFLGGIIPGILWGFSCMIVAYFYAKQKRYFEKQTISFREFIKVTLDAIPSLLLIVIVIGGIIGGVFTATEASAIAVVYSLLLSMLFYKSINFKELFNILIDSVKLSAIIMFLIGASNILAWVMSFTGIPQMLAEAVLGISDNPIIILLAINILLLIVGTFMDLTPAILIFTPILLPVCMALGMTPLQFGIMLTFNLSIGMITPPVGNILFSGLKVTNTKLENVMPHLFKFYGAIFIVLMLITYFSWFSTFIPSMAGLHL</sequence>
<dbReference type="Proteomes" id="UP000215137">
    <property type="component" value="Chromosome"/>
</dbReference>
<keyword evidence="2" id="KW-1003">Cell membrane</keyword>
<feature type="transmembrane region" description="Helical" evidence="7">
    <location>
        <begin position="320"/>
        <end position="337"/>
    </location>
</feature>
<dbReference type="EMBL" id="CP022983">
    <property type="protein sequence ID" value="ASV67209.1"/>
    <property type="molecule type" value="Genomic_DNA"/>
</dbReference>
<dbReference type="NCBIfam" id="TIGR00786">
    <property type="entry name" value="dctM"/>
    <property type="match status" value="1"/>
</dbReference>
<evidence type="ECO:0000256" key="5">
    <source>
        <dbReference type="ARBA" id="ARBA00022989"/>
    </source>
</evidence>
<feature type="transmembrane region" description="Helical" evidence="7">
    <location>
        <begin position="6"/>
        <end position="37"/>
    </location>
</feature>
<feature type="transmembrane region" description="Helical" evidence="7">
    <location>
        <begin position="249"/>
        <end position="267"/>
    </location>
</feature>
<evidence type="ECO:0000256" key="4">
    <source>
        <dbReference type="ARBA" id="ARBA00022692"/>
    </source>
</evidence>
<name>A0A248TGE8_9BACI</name>
<keyword evidence="5 7" id="KW-1133">Transmembrane helix</keyword>
<feature type="transmembrane region" description="Helical" evidence="7">
    <location>
        <begin position="144"/>
        <end position="169"/>
    </location>
</feature>
<accession>A0A248TGE8</accession>
<evidence type="ECO:0000256" key="3">
    <source>
        <dbReference type="ARBA" id="ARBA00022519"/>
    </source>
</evidence>
<feature type="transmembrane region" description="Helical" evidence="7">
    <location>
        <begin position="407"/>
        <end position="428"/>
    </location>
</feature>
<dbReference type="PANTHER" id="PTHR33362">
    <property type="entry name" value="SIALIC ACID TRAP TRANSPORTER PERMEASE PROTEIN SIAT-RELATED"/>
    <property type="match status" value="1"/>
</dbReference>
<evidence type="ECO:0000256" key="6">
    <source>
        <dbReference type="ARBA" id="ARBA00023136"/>
    </source>
</evidence>
<reference evidence="9 10" key="1">
    <citation type="submission" date="2017-08" db="EMBL/GenBank/DDBJ databases">
        <title>Complete Genome Sequence of Bacillus kochii Oregon-R-modENCODE STRAIN BDGP4, isolated from Drosophila melanogaster gut.</title>
        <authorList>
            <person name="Wan K.H."/>
            <person name="Yu C."/>
            <person name="Park S."/>
            <person name="Hammonds A.S."/>
            <person name="Booth B.W."/>
            <person name="Celniker S.E."/>
        </authorList>
    </citation>
    <scope>NUCLEOTIDE SEQUENCE [LARGE SCALE GENOMIC DNA]</scope>
    <source>
        <strain evidence="9 10">BDGP4</strain>
    </source>
</reference>
<keyword evidence="4 7" id="KW-0812">Transmembrane</keyword>
<feature type="transmembrane region" description="Helical" evidence="7">
    <location>
        <begin position="222"/>
        <end position="243"/>
    </location>
</feature>
<gene>
    <name evidence="9" type="ORF">CKF48_07630</name>
</gene>
<evidence type="ECO:0000313" key="9">
    <source>
        <dbReference type="EMBL" id="ASV67209.1"/>
    </source>
</evidence>
<evidence type="ECO:0000256" key="7">
    <source>
        <dbReference type="SAM" id="Phobius"/>
    </source>
</evidence>
<evidence type="ECO:0000259" key="8">
    <source>
        <dbReference type="Pfam" id="PF06808"/>
    </source>
</evidence>
<dbReference type="InterPro" id="IPR004681">
    <property type="entry name" value="TRAP_DctM"/>
</dbReference>
<dbReference type="InterPro" id="IPR010656">
    <property type="entry name" value="DctM"/>
</dbReference>